<organism evidence="2 3">
    <name type="scientific">Arabidopsis thaliana</name>
    <name type="common">Mouse-ear cress</name>
    <dbReference type="NCBI Taxonomy" id="3702"/>
    <lineage>
        <taxon>Eukaryota</taxon>
        <taxon>Viridiplantae</taxon>
        <taxon>Streptophyta</taxon>
        <taxon>Embryophyta</taxon>
        <taxon>Tracheophyta</taxon>
        <taxon>Spermatophyta</taxon>
        <taxon>Magnoliopsida</taxon>
        <taxon>eudicotyledons</taxon>
        <taxon>Gunneridae</taxon>
        <taxon>Pentapetalae</taxon>
        <taxon>rosids</taxon>
        <taxon>malvids</taxon>
        <taxon>Brassicales</taxon>
        <taxon>Brassicaceae</taxon>
        <taxon>Camelineae</taxon>
        <taxon>Arabidopsis</taxon>
    </lineage>
</organism>
<proteinExistence type="predicted"/>
<reference evidence="2 3" key="1">
    <citation type="submission" date="2019-12" db="EMBL/GenBank/DDBJ databases">
        <authorList>
            <person name="Jiao W.-B."/>
            <person name="Schneeberger K."/>
        </authorList>
    </citation>
    <scope>NUCLEOTIDE SEQUENCE [LARGE SCALE GENOMIC DNA]</scope>
    <source>
        <strain evidence="3">cv. C24</strain>
    </source>
</reference>
<gene>
    <name evidence="2" type="ORF">C24_LOCUS14381</name>
</gene>
<keyword evidence="1" id="KW-1133">Transmembrane helix</keyword>
<evidence type="ECO:0000256" key="1">
    <source>
        <dbReference type="SAM" id="Phobius"/>
    </source>
</evidence>
<sequence>MIILSCLAFYFWWLCLSVLFLDFRFIYGPKY</sequence>
<dbReference type="AlphaFoldDB" id="A0A5S9XH00"/>
<evidence type="ECO:0008006" key="4">
    <source>
        <dbReference type="Google" id="ProtNLM"/>
    </source>
</evidence>
<keyword evidence="1" id="KW-0472">Membrane</keyword>
<feature type="transmembrane region" description="Helical" evidence="1">
    <location>
        <begin position="7"/>
        <end position="27"/>
    </location>
</feature>
<evidence type="ECO:0000313" key="3">
    <source>
        <dbReference type="Proteomes" id="UP000434276"/>
    </source>
</evidence>
<dbReference type="EMBL" id="CACSHJ010000089">
    <property type="protein sequence ID" value="CAA0384190.1"/>
    <property type="molecule type" value="Genomic_DNA"/>
</dbReference>
<accession>A0A5S9XH00</accession>
<evidence type="ECO:0000313" key="2">
    <source>
        <dbReference type="EMBL" id="CAA0384190.1"/>
    </source>
</evidence>
<dbReference type="Proteomes" id="UP000434276">
    <property type="component" value="Unassembled WGS sequence"/>
</dbReference>
<name>A0A5S9XH00_ARATH</name>
<protein>
    <recommendedName>
        <fullName evidence="4">Transmembrane protein</fullName>
    </recommendedName>
</protein>
<keyword evidence="1" id="KW-0812">Transmembrane</keyword>